<proteinExistence type="inferred from homology"/>
<dbReference type="Gene3D" id="3.40.50.150">
    <property type="entry name" value="Vaccinia Virus protein VP39"/>
    <property type="match status" value="1"/>
</dbReference>
<dbReference type="GO" id="GO:0070041">
    <property type="term" value="F:rRNA (uridine-C5-)-methyltransferase activity"/>
    <property type="evidence" value="ECO:0007669"/>
    <property type="project" value="TreeGrafter"/>
</dbReference>
<keyword evidence="3 4" id="KW-0949">S-adenosyl-L-methionine</keyword>
<keyword evidence="2 4" id="KW-0808">Transferase</keyword>
<dbReference type="NCBIfam" id="TIGR00479">
    <property type="entry name" value="rumA"/>
    <property type="match status" value="1"/>
</dbReference>
<evidence type="ECO:0000313" key="6">
    <source>
        <dbReference type="EMBL" id="SHM34392.1"/>
    </source>
</evidence>
<dbReference type="Proteomes" id="UP000184394">
    <property type="component" value="Unassembled WGS sequence"/>
</dbReference>
<dbReference type="CDD" id="cd02440">
    <property type="entry name" value="AdoMet_MTases"/>
    <property type="match status" value="1"/>
</dbReference>
<dbReference type="AlphaFoldDB" id="A0A1M7I0V1"/>
<evidence type="ECO:0000313" key="7">
    <source>
        <dbReference type="Proteomes" id="UP000184394"/>
    </source>
</evidence>
<dbReference type="Pfam" id="PF05958">
    <property type="entry name" value="tRNA_U5-meth_tr"/>
    <property type="match status" value="1"/>
</dbReference>
<dbReference type="PROSITE" id="PS51687">
    <property type="entry name" value="SAM_MT_RNA_M5U"/>
    <property type="match status" value="1"/>
</dbReference>
<evidence type="ECO:0000259" key="5">
    <source>
        <dbReference type="PROSITE" id="PS50926"/>
    </source>
</evidence>
<accession>A0A1M7I0V1</accession>
<evidence type="ECO:0000256" key="4">
    <source>
        <dbReference type="PROSITE-ProRule" id="PRU01024"/>
    </source>
</evidence>
<protein>
    <submittedName>
        <fullName evidence="6">23S rRNA (Uracil1939-C5)-methyltransferase</fullName>
    </submittedName>
</protein>
<evidence type="ECO:0000256" key="2">
    <source>
        <dbReference type="ARBA" id="ARBA00022679"/>
    </source>
</evidence>
<feature type="binding site" evidence="4">
    <location>
        <position position="311"/>
    </location>
    <ligand>
        <name>S-adenosyl-L-methionine</name>
        <dbReference type="ChEBI" id="CHEBI:59789"/>
    </ligand>
</feature>
<dbReference type="InterPro" id="IPR029063">
    <property type="entry name" value="SAM-dependent_MTases_sf"/>
</dbReference>
<dbReference type="PANTHER" id="PTHR11061">
    <property type="entry name" value="RNA M5U METHYLTRANSFERASE"/>
    <property type="match status" value="1"/>
</dbReference>
<reference evidence="6 7" key="1">
    <citation type="submission" date="2016-11" db="EMBL/GenBank/DDBJ databases">
        <authorList>
            <person name="Jaros S."/>
            <person name="Januszkiewicz K."/>
            <person name="Wedrychowicz H."/>
        </authorList>
    </citation>
    <scope>NUCLEOTIDE SEQUENCE [LARGE SCALE GENOMIC DNA]</scope>
    <source>
        <strain evidence="6 7">Y1</strain>
    </source>
</reference>
<dbReference type="Pfam" id="PF01938">
    <property type="entry name" value="TRAM"/>
    <property type="match status" value="1"/>
</dbReference>
<evidence type="ECO:0000256" key="3">
    <source>
        <dbReference type="ARBA" id="ARBA00022691"/>
    </source>
</evidence>
<feature type="domain" description="TRAM" evidence="5">
    <location>
        <begin position="1"/>
        <end position="59"/>
    </location>
</feature>
<dbReference type="Gene3D" id="2.40.50.1070">
    <property type="match status" value="1"/>
</dbReference>
<dbReference type="InterPro" id="IPR012340">
    <property type="entry name" value="NA-bd_OB-fold"/>
</dbReference>
<dbReference type="Gene3D" id="2.40.50.140">
    <property type="entry name" value="Nucleic acid-binding proteins"/>
    <property type="match status" value="1"/>
</dbReference>
<dbReference type="OrthoDB" id="9804590at2"/>
<keyword evidence="1 4" id="KW-0489">Methyltransferase</keyword>
<dbReference type="RefSeq" id="WP_072949417.1">
    <property type="nucleotide sequence ID" value="NZ_FRCT01000003.1"/>
</dbReference>
<dbReference type="FunFam" id="2.40.50.1070:FF:000003">
    <property type="entry name" value="23S rRNA (Uracil-5-)-methyltransferase RumA"/>
    <property type="match status" value="1"/>
</dbReference>
<gene>
    <name evidence="6" type="ORF">SAMN04487860_103218</name>
</gene>
<dbReference type="InterPro" id="IPR010280">
    <property type="entry name" value="U5_MeTrfase_fam"/>
</dbReference>
<feature type="binding site" evidence="4">
    <location>
        <position position="332"/>
    </location>
    <ligand>
        <name>S-adenosyl-L-methionine</name>
        <dbReference type="ChEBI" id="CHEBI:59789"/>
    </ligand>
</feature>
<feature type="active site" description="Nucleophile" evidence="4">
    <location>
        <position position="407"/>
    </location>
</feature>
<comment type="similarity">
    <text evidence="4">Belongs to the class I-like SAM-binding methyltransferase superfamily. RNA M5U methyltransferase family.</text>
</comment>
<dbReference type="SUPFAM" id="SSF50249">
    <property type="entry name" value="Nucleic acid-binding proteins"/>
    <property type="match status" value="1"/>
</dbReference>
<sequence>MPEKNQVCTAEITALTSEGSGVCRVDGMAVFVPETAVGDLCEIKIVKVLKSYAYGIVEKIVTPSADRIENDCPVYKKCGGCLLRHITYEAECHTKNNIVRDAFERIGGLSPEFDAFLGALETEHYRNKAQYPVANIDGKAVCGFFAPRSHRLVPVTDCALQPQIFRHILDTIMDYINEKKLSAYDETSNTGIVRHIYIRRGAHSGEIMVCIVVRKDISRQLSALCRKLSEKFEDIKSIIMNINDRKTNVILGDKCVTLWGNDTISDVMCGNNIEISPLSFYQVNTVQAERLYAKALEYASPNGSEVIADLYCGAGTIGLSMAKQAKKIVGVEIIPQAVENAKKNAQRNSIDTAEFYCGDAGEVFGKLRKRGCAPDIIVVDPPRKGCSAETIDVIADAAPQKIVMISCNPATAARDAKLLSEKGYSVEKVCGVDLFPRTGHVECVVLMSRVK</sequence>
<organism evidence="6 7">
    <name type="scientific">Ruminococcus flavefaciens</name>
    <dbReference type="NCBI Taxonomy" id="1265"/>
    <lineage>
        <taxon>Bacteria</taxon>
        <taxon>Bacillati</taxon>
        <taxon>Bacillota</taxon>
        <taxon>Clostridia</taxon>
        <taxon>Eubacteriales</taxon>
        <taxon>Oscillospiraceae</taxon>
        <taxon>Ruminococcus</taxon>
    </lineage>
</organism>
<feature type="binding site" evidence="4">
    <location>
        <position position="380"/>
    </location>
    <ligand>
        <name>S-adenosyl-L-methionine</name>
        <dbReference type="ChEBI" id="CHEBI:59789"/>
    </ligand>
</feature>
<feature type="binding site" evidence="4">
    <location>
        <position position="282"/>
    </location>
    <ligand>
        <name>S-adenosyl-L-methionine</name>
        <dbReference type="ChEBI" id="CHEBI:59789"/>
    </ligand>
</feature>
<dbReference type="SUPFAM" id="SSF53335">
    <property type="entry name" value="S-adenosyl-L-methionine-dependent methyltransferases"/>
    <property type="match status" value="1"/>
</dbReference>
<dbReference type="PROSITE" id="PS50926">
    <property type="entry name" value="TRAM"/>
    <property type="match status" value="1"/>
</dbReference>
<dbReference type="FunFam" id="3.40.50.150:FF:000009">
    <property type="entry name" value="23S rRNA (Uracil(1939)-C(5))-methyltransferase RlmD"/>
    <property type="match status" value="1"/>
</dbReference>
<dbReference type="PANTHER" id="PTHR11061:SF30">
    <property type="entry name" value="TRNA (URACIL(54)-C(5))-METHYLTRANSFERASE"/>
    <property type="match status" value="1"/>
</dbReference>
<dbReference type="EMBL" id="FRCT01000003">
    <property type="protein sequence ID" value="SHM34392.1"/>
    <property type="molecule type" value="Genomic_DNA"/>
</dbReference>
<dbReference type="GO" id="GO:0070475">
    <property type="term" value="P:rRNA base methylation"/>
    <property type="evidence" value="ECO:0007669"/>
    <property type="project" value="TreeGrafter"/>
</dbReference>
<name>A0A1M7I0V1_RUMFL</name>
<evidence type="ECO:0000256" key="1">
    <source>
        <dbReference type="ARBA" id="ARBA00022603"/>
    </source>
</evidence>
<dbReference type="InterPro" id="IPR002792">
    <property type="entry name" value="TRAM_dom"/>
</dbReference>